<keyword evidence="6" id="KW-0411">Iron-sulfur</keyword>
<evidence type="ECO:0000256" key="4">
    <source>
        <dbReference type="ARBA" id="ARBA00022723"/>
    </source>
</evidence>
<keyword evidence="3" id="KW-0949">S-adenosyl-L-methionine</keyword>
<dbReference type="GO" id="GO:0051539">
    <property type="term" value="F:4 iron, 4 sulfur cluster binding"/>
    <property type="evidence" value="ECO:0007669"/>
    <property type="project" value="UniProtKB-KW"/>
</dbReference>
<dbReference type="GO" id="GO:0046872">
    <property type="term" value="F:metal ion binding"/>
    <property type="evidence" value="ECO:0007669"/>
    <property type="project" value="UniProtKB-KW"/>
</dbReference>
<evidence type="ECO:0000256" key="6">
    <source>
        <dbReference type="ARBA" id="ARBA00023014"/>
    </source>
</evidence>
<gene>
    <name evidence="7" type="ORF">CLV97_1013</name>
</gene>
<accession>A0A2T0LJ34</accession>
<comment type="caution">
    <text evidence="7">The sequence shown here is derived from an EMBL/GenBank/DDBJ whole genome shotgun (WGS) entry which is preliminary data.</text>
</comment>
<evidence type="ECO:0000256" key="5">
    <source>
        <dbReference type="ARBA" id="ARBA00023004"/>
    </source>
</evidence>
<keyword evidence="4" id="KW-0479">Metal-binding</keyword>
<dbReference type="SFLD" id="SFLDG01066">
    <property type="entry name" value="organic_radical-activating_enz"/>
    <property type="match status" value="1"/>
</dbReference>
<dbReference type="Gene3D" id="3.20.20.70">
    <property type="entry name" value="Aldolase class I"/>
    <property type="match status" value="1"/>
</dbReference>
<dbReference type="OrthoDB" id="9782387at2"/>
<dbReference type="SFLD" id="SFLDF00299">
    <property type="entry name" value="anaerobic_ribonucleoside-triph"/>
    <property type="match status" value="1"/>
</dbReference>
<dbReference type="PANTHER" id="PTHR30352">
    <property type="entry name" value="PYRUVATE FORMATE-LYASE-ACTIVATING ENZYME"/>
    <property type="match status" value="1"/>
</dbReference>
<evidence type="ECO:0000313" key="7">
    <source>
        <dbReference type="EMBL" id="PRX42515.1"/>
    </source>
</evidence>
<dbReference type="AlphaFoldDB" id="A0A2T0LJ34"/>
<dbReference type="GO" id="GO:0043365">
    <property type="term" value="F:[formate-C-acetyltransferase]-activating enzyme activity"/>
    <property type="evidence" value="ECO:0007669"/>
    <property type="project" value="InterPro"/>
</dbReference>
<dbReference type="GO" id="GO:0004748">
    <property type="term" value="F:ribonucleoside-diphosphate reductase activity, thioredoxin disulfide as acceptor"/>
    <property type="evidence" value="ECO:0007669"/>
    <property type="project" value="TreeGrafter"/>
</dbReference>
<dbReference type="SFLD" id="SFLDG01063">
    <property type="entry name" value="activating_enzymes__group_1"/>
    <property type="match status" value="1"/>
</dbReference>
<evidence type="ECO:0000313" key="8">
    <source>
        <dbReference type="Proteomes" id="UP000237797"/>
    </source>
</evidence>
<keyword evidence="5" id="KW-0408">Iron</keyword>
<comment type="cofactor">
    <cofactor evidence="1">
        <name>[4Fe-4S] cluster</name>
        <dbReference type="ChEBI" id="CHEBI:49883"/>
    </cofactor>
</comment>
<keyword evidence="8" id="KW-1185">Reference proteome</keyword>
<dbReference type="RefSeq" id="WP_106343477.1">
    <property type="nucleotide sequence ID" value="NZ_PVNE01000001.1"/>
</dbReference>
<dbReference type="Proteomes" id="UP000237797">
    <property type="component" value="Unassembled WGS sequence"/>
</dbReference>
<dbReference type="InterPro" id="IPR012837">
    <property type="entry name" value="NrdG"/>
</dbReference>
<evidence type="ECO:0000256" key="1">
    <source>
        <dbReference type="ARBA" id="ARBA00001966"/>
    </source>
</evidence>
<dbReference type="InterPro" id="IPR034457">
    <property type="entry name" value="Organic_radical-activating"/>
</dbReference>
<evidence type="ECO:0000256" key="2">
    <source>
        <dbReference type="ARBA" id="ARBA00022485"/>
    </source>
</evidence>
<dbReference type="CDD" id="cd01335">
    <property type="entry name" value="Radical_SAM"/>
    <property type="match status" value="1"/>
</dbReference>
<dbReference type="InterPro" id="IPR013785">
    <property type="entry name" value="Aldolase_TIM"/>
</dbReference>
<dbReference type="SUPFAM" id="SSF102114">
    <property type="entry name" value="Radical SAM enzymes"/>
    <property type="match status" value="1"/>
</dbReference>
<proteinExistence type="predicted"/>
<reference evidence="7 8" key="1">
    <citation type="submission" date="2018-03" db="EMBL/GenBank/DDBJ databases">
        <title>Genomic Encyclopedia of Archaeal and Bacterial Type Strains, Phase II (KMG-II): from individual species to whole genera.</title>
        <authorList>
            <person name="Goeker M."/>
        </authorList>
    </citation>
    <scope>NUCLEOTIDE SEQUENCE [LARGE SCALE GENOMIC DNA]</scope>
    <source>
        <strain evidence="7 8">DSM 44946</strain>
    </source>
</reference>
<dbReference type="InterPro" id="IPR007197">
    <property type="entry name" value="rSAM"/>
</dbReference>
<dbReference type="SFLD" id="SFLDS00029">
    <property type="entry name" value="Radical_SAM"/>
    <property type="match status" value="1"/>
</dbReference>
<organism evidence="7 8">
    <name type="scientific">Planifilum fimeticola</name>
    <dbReference type="NCBI Taxonomy" id="201975"/>
    <lineage>
        <taxon>Bacteria</taxon>
        <taxon>Bacillati</taxon>
        <taxon>Bacillota</taxon>
        <taxon>Bacilli</taxon>
        <taxon>Bacillales</taxon>
        <taxon>Thermoactinomycetaceae</taxon>
        <taxon>Planifilum</taxon>
    </lineage>
</organism>
<dbReference type="SMR" id="A0A2T0LJ34"/>
<keyword evidence="2" id="KW-0004">4Fe-4S</keyword>
<protein>
    <submittedName>
        <fullName evidence="7">Anaerobic ribonucleoside-triphosphate reductase activating protein</fullName>
    </submittedName>
</protein>
<dbReference type="EMBL" id="PVNE01000001">
    <property type="protein sequence ID" value="PRX42515.1"/>
    <property type="molecule type" value="Genomic_DNA"/>
</dbReference>
<name>A0A2T0LJ34_9BACL</name>
<dbReference type="PANTHER" id="PTHR30352:SF2">
    <property type="entry name" value="ANAEROBIC RIBONUCLEOSIDE-TRIPHOSPHATE REDUCTASE-ACTIVATING PROTEIN"/>
    <property type="match status" value="1"/>
</dbReference>
<dbReference type="InterPro" id="IPR058240">
    <property type="entry name" value="rSAM_sf"/>
</dbReference>
<sequence>MKLRIHRFLPATRTEGPGVRACVWVQGCPIRCSGCAVPNTWPEEGGEEIDVQDLAERILNGPSVEGVTFAGGEPFAQAEGLAHLGKILRNRGLSIVTYTGYLLEQIRRSSRTDWHDLLAVTDVLIDGPFRADLRDVSRLWVGSSNQRVHFLTSRYRYWEARLENTPNRMEVRIQPDGRIAVNGIVDLERLESWFAELARLESAPGTAIKGKWSEGAGDGDA</sequence>
<evidence type="ECO:0000256" key="3">
    <source>
        <dbReference type="ARBA" id="ARBA00022691"/>
    </source>
</evidence>
<dbReference type="Pfam" id="PF13353">
    <property type="entry name" value="Fer4_12"/>
    <property type="match status" value="1"/>
</dbReference>